<evidence type="ECO:0000313" key="2">
    <source>
        <dbReference type="EMBL" id="RRT74852.1"/>
    </source>
</evidence>
<feature type="region of interest" description="Disordered" evidence="1">
    <location>
        <begin position="1"/>
        <end position="65"/>
    </location>
</feature>
<protein>
    <submittedName>
        <fullName evidence="2">Uncharacterized protein</fullName>
    </submittedName>
</protein>
<proteinExistence type="predicted"/>
<evidence type="ECO:0000256" key="1">
    <source>
        <dbReference type="SAM" id="MobiDB-lite"/>
    </source>
</evidence>
<comment type="caution">
    <text evidence="2">The sequence shown here is derived from an EMBL/GenBank/DDBJ whole genome shotgun (WGS) entry which is preliminary data.</text>
</comment>
<feature type="compositionally biased region" description="Polar residues" evidence="1">
    <location>
        <begin position="8"/>
        <end position="18"/>
    </location>
</feature>
<accession>A0A427AF92</accession>
<organism evidence="2 3">
    <name type="scientific">Ensete ventricosum</name>
    <name type="common">Abyssinian banana</name>
    <name type="synonym">Musa ensete</name>
    <dbReference type="NCBI Taxonomy" id="4639"/>
    <lineage>
        <taxon>Eukaryota</taxon>
        <taxon>Viridiplantae</taxon>
        <taxon>Streptophyta</taxon>
        <taxon>Embryophyta</taxon>
        <taxon>Tracheophyta</taxon>
        <taxon>Spermatophyta</taxon>
        <taxon>Magnoliopsida</taxon>
        <taxon>Liliopsida</taxon>
        <taxon>Zingiberales</taxon>
        <taxon>Musaceae</taxon>
        <taxon>Ensete</taxon>
    </lineage>
</organism>
<dbReference type="AlphaFoldDB" id="A0A427AF92"/>
<feature type="non-terminal residue" evidence="2">
    <location>
        <position position="91"/>
    </location>
</feature>
<name>A0A427AF92_ENSVE</name>
<feature type="compositionally biased region" description="Basic and acidic residues" evidence="1">
    <location>
        <begin position="45"/>
        <end position="65"/>
    </location>
</feature>
<dbReference type="Proteomes" id="UP000287651">
    <property type="component" value="Unassembled WGS sequence"/>
</dbReference>
<reference evidence="2 3" key="1">
    <citation type="journal article" date="2014" name="Agronomy (Basel)">
        <title>A Draft Genome Sequence for Ensete ventricosum, the Drought-Tolerant Tree Against Hunger.</title>
        <authorList>
            <person name="Harrison J."/>
            <person name="Moore K.A."/>
            <person name="Paszkiewicz K."/>
            <person name="Jones T."/>
            <person name="Grant M."/>
            <person name="Ambacheew D."/>
            <person name="Muzemil S."/>
            <person name="Studholme D.J."/>
        </authorList>
    </citation>
    <scope>NUCLEOTIDE SEQUENCE [LARGE SCALE GENOMIC DNA]</scope>
</reference>
<evidence type="ECO:0000313" key="3">
    <source>
        <dbReference type="Proteomes" id="UP000287651"/>
    </source>
</evidence>
<gene>
    <name evidence="2" type="ORF">B296_00031858</name>
</gene>
<sequence length="91" mass="10027">MIPPVPIHQQTGTRTAPTGRSARYPFLAIGKRAATKRGGRAAMNEGRERREEKGLSDNEGGRGVRERYRALSPRLLTSPRPLICTGEENEA</sequence>
<dbReference type="EMBL" id="AMZH03002650">
    <property type="protein sequence ID" value="RRT74852.1"/>
    <property type="molecule type" value="Genomic_DNA"/>
</dbReference>